<dbReference type="AlphaFoldDB" id="D1CJ16"/>
<feature type="transmembrane region" description="Helical" evidence="1">
    <location>
        <begin position="189"/>
        <end position="211"/>
    </location>
</feature>
<dbReference type="EMBL" id="CP001826">
    <property type="protein sequence ID" value="ACZ43736.1"/>
    <property type="molecule type" value="Genomic_DNA"/>
</dbReference>
<sequence length="226" mass="25286">MVVPLRKDWPHLTIIALMLVGSLIVWPFAPQRVPIHWDISGRPDEYASKLPGLFLLPAVALGIYLLMVLLPNIDPGRANYRQFTTPYYIIRLVILLMMGVVHAIVLLWALGLEVNMVRVLAIALGLAMALLGNLMGKIRPNWFVGVRTPWTLASKRSWVRTHRMAGLTMTPLGLLIALAGVIAPYGWLVLGAILLLVADVIWLTLYSYLVWRSDPERISSIHTTPE</sequence>
<feature type="transmembrane region" description="Helical" evidence="1">
    <location>
        <begin position="164"/>
        <end position="183"/>
    </location>
</feature>
<dbReference type="RefSeq" id="WP_012876766.1">
    <property type="nucleotide sequence ID" value="NC_013526.1"/>
</dbReference>
<dbReference type="OrthoDB" id="9808690at2"/>
<keyword evidence="1" id="KW-1133">Transmembrane helix</keyword>
<feature type="transmembrane region" description="Helical" evidence="1">
    <location>
        <begin position="116"/>
        <end position="134"/>
    </location>
</feature>
<organism evidence="3 4">
    <name type="scientific">Thermobaculum terrenum (strain ATCC BAA-798 / CCMEE 7001 / YNP1)</name>
    <dbReference type="NCBI Taxonomy" id="525904"/>
    <lineage>
        <taxon>Bacteria</taxon>
        <taxon>Bacillati</taxon>
        <taxon>Chloroflexota</taxon>
        <taxon>Chloroflexia</taxon>
        <taxon>Candidatus Thermobaculales</taxon>
        <taxon>Candidatus Thermobaculaceae</taxon>
        <taxon>Thermobaculum</taxon>
    </lineage>
</organism>
<dbReference type="Pfam" id="PF13630">
    <property type="entry name" value="SdpI"/>
    <property type="match status" value="1"/>
</dbReference>
<evidence type="ECO:0000259" key="2">
    <source>
        <dbReference type="Pfam" id="PF07853"/>
    </source>
</evidence>
<accession>D1CJ16</accession>
<feature type="transmembrane region" description="Helical" evidence="1">
    <location>
        <begin position="12"/>
        <end position="29"/>
    </location>
</feature>
<dbReference type="InterPro" id="IPR025962">
    <property type="entry name" value="SdpI/YhfL"/>
</dbReference>
<dbReference type="InterPro" id="IPR012867">
    <property type="entry name" value="DUF1648"/>
</dbReference>
<evidence type="ECO:0000313" key="4">
    <source>
        <dbReference type="Proteomes" id="UP000000323"/>
    </source>
</evidence>
<dbReference type="KEGG" id="ttr:Tter_2854"/>
<dbReference type="eggNOG" id="COG5658">
    <property type="taxonomic scope" value="Bacteria"/>
</dbReference>
<proteinExistence type="predicted"/>
<dbReference type="STRING" id="525904.Tter_2854"/>
<evidence type="ECO:0000313" key="3">
    <source>
        <dbReference type="EMBL" id="ACZ43736.1"/>
    </source>
</evidence>
<dbReference type="GO" id="GO:0009636">
    <property type="term" value="P:response to toxic substance"/>
    <property type="evidence" value="ECO:0007669"/>
    <property type="project" value="TreeGrafter"/>
</dbReference>
<keyword evidence="1" id="KW-0812">Transmembrane</keyword>
<reference evidence="4" key="1">
    <citation type="journal article" date="2010" name="Stand. Genomic Sci.">
        <title>Complete genome sequence of 'Thermobaculum terrenum' type strain (YNP1).</title>
        <authorList>
            <person name="Kiss H."/>
            <person name="Cleland D."/>
            <person name="Lapidus A."/>
            <person name="Lucas S."/>
            <person name="Glavina Del Rio T."/>
            <person name="Nolan M."/>
            <person name="Tice H."/>
            <person name="Han C."/>
            <person name="Goodwin L."/>
            <person name="Pitluck S."/>
            <person name="Liolios K."/>
            <person name="Ivanova N."/>
            <person name="Mavromatis K."/>
            <person name="Ovchinnikova G."/>
            <person name="Pati A."/>
            <person name="Chen A."/>
            <person name="Palaniappan K."/>
            <person name="Land M."/>
            <person name="Hauser L."/>
            <person name="Chang Y."/>
            <person name="Jeffries C."/>
            <person name="Lu M."/>
            <person name="Brettin T."/>
            <person name="Detter J."/>
            <person name="Goker M."/>
            <person name="Tindall B."/>
            <person name="Beck B."/>
            <person name="McDermott T."/>
            <person name="Woyke T."/>
            <person name="Bristow J."/>
            <person name="Eisen J."/>
            <person name="Markowitz V."/>
            <person name="Hugenholtz P."/>
            <person name="Kyrpides N."/>
            <person name="Klenk H."/>
            <person name="Cheng J."/>
        </authorList>
    </citation>
    <scope>NUCLEOTIDE SEQUENCE [LARGE SCALE GENOMIC DNA]</scope>
    <source>
        <strain evidence="4">ATCC BAA-798 / YNP1</strain>
    </source>
</reference>
<dbReference type="PIRSF" id="PIRSF038959">
    <property type="entry name" value="SdpI"/>
    <property type="match status" value="1"/>
</dbReference>
<feature type="domain" description="DUF1648" evidence="2">
    <location>
        <begin position="14"/>
        <end position="60"/>
    </location>
</feature>
<dbReference type="Pfam" id="PF07853">
    <property type="entry name" value="DUF1648"/>
    <property type="match status" value="1"/>
</dbReference>
<keyword evidence="1" id="KW-0472">Membrane</keyword>
<feature type="transmembrane region" description="Helical" evidence="1">
    <location>
        <begin position="88"/>
        <end position="110"/>
    </location>
</feature>
<dbReference type="PANTHER" id="PTHR37810">
    <property type="entry name" value="IMMUNITY PROTEIN SDPI"/>
    <property type="match status" value="1"/>
</dbReference>
<protein>
    <recommendedName>
        <fullName evidence="2">DUF1648 domain-containing protein</fullName>
    </recommendedName>
</protein>
<dbReference type="HOGENOM" id="CLU_093038_0_0_0"/>
<gene>
    <name evidence="3" type="ordered locus">Tter_2854</name>
</gene>
<dbReference type="PANTHER" id="PTHR37810:SF5">
    <property type="entry name" value="IMMUNITY PROTEIN SDPI"/>
    <property type="match status" value="1"/>
</dbReference>
<evidence type="ECO:0000256" key="1">
    <source>
        <dbReference type="SAM" id="Phobius"/>
    </source>
</evidence>
<name>D1CJ16_THET1</name>
<dbReference type="Proteomes" id="UP000000323">
    <property type="component" value="Chromosome 2"/>
</dbReference>
<dbReference type="InterPro" id="IPR026272">
    <property type="entry name" value="SdpI"/>
</dbReference>
<feature type="transmembrane region" description="Helical" evidence="1">
    <location>
        <begin position="49"/>
        <end position="67"/>
    </location>
</feature>
<keyword evidence="4" id="KW-1185">Reference proteome</keyword>